<dbReference type="AlphaFoldDB" id="A0A5C8KBD3"/>
<evidence type="ECO:0000313" key="2">
    <source>
        <dbReference type="EMBL" id="TXK51545.1"/>
    </source>
</evidence>
<sequence>MPTALPDIVLLLLLAGSYLLLLVAVYRALQQKDSLRAQGRNVTAAQAAVTVTTLASLYFAKTAITGFLLSLALLLLIFFVLLLYLNTYLNK</sequence>
<name>A0A5C8KBD3_9BACT</name>
<dbReference type="RefSeq" id="WP_147920320.1">
    <property type="nucleotide sequence ID" value="NZ_VRTY01000008.1"/>
</dbReference>
<dbReference type="Proteomes" id="UP000321926">
    <property type="component" value="Unassembled WGS sequence"/>
</dbReference>
<organism evidence="2 3">
    <name type="scientific">Pontibacter qinzhouensis</name>
    <dbReference type="NCBI Taxonomy" id="2603253"/>
    <lineage>
        <taxon>Bacteria</taxon>
        <taxon>Pseudomonadati</taxon>
        <taxon>Bacteroidota</taxon>
        <taxon>Cytophagia</taxon>
        <taxon>Cytophagales</taxon>
        <taxon>Hymenobacteraceae</taxon>
        <taxon>Pontibacter</taxon>
    </lineage>
</organism>
<keyword evidence="1" id="KW-1133">Transmembrane helix</keyword>
<protein>
    <submittedName>
        <fullName evidence="2">Uncharacterized protein</fullName>
    </submittedName>
</protein>
<comment type="caution">
    <text evidence="2">The sequence shown here is derived from an EMBL/GenBank/DDBJ whole genome shotgun (WGS) entry which is preliminary data.</text>
</comment>
<keyword evidence="1" id="KW-0812">Transmembrane</keyword>
<feature type="transmembrane region" description="Helical" evidence="1">
    <location>
        <begin position="6"/>
        <end position="29"/>
    </location>
</feature>
<feature type="transmembrane region" description="Helical" evidence="1">
    <location>
        <begin position="41"/>
        <end position="60"/>
    </location>
</feature>
<proteinExistence type="predicted"/>
<gene>
    <name evidence="2" type="ORF">FVR03_03175</name>
</gene>
<dbReference type="EMBL" id="VRTY01000008">
    <property type="protein sequence ID" value="TXK51545.1"/>
    <property type="molecule type" value="Genomic_DNA"/>
</dbReference>
<reference evidence="2 3" key="1">
    <citation type="submission" date="2019-08" db="EMBL/GenBank/DDBJ databases">
        <authorList>
            <person name="Shi S."/>
        </authorList>
    </citation>
    <scope>NUCLEOTIDE SEQUENCE [LARGE SCALE GENOMIC DNA]</scope>
    <source>
        <strain evidence="2 3">GY10130</strain>
    </source>
</reference>
<feature type="transmembrane region" description="Helical" evidence="1">
    <location>
        <begin position="66"/>
        <end position="85"/>
    </location>
</feature>
<evidence type="ECO:0000313" key="3">
    <source>
        <dbReference type="Proteomes" id="UP000321926"/>
    </source>
</evidence>
<keyword evidence="1" id="KW-0472">Membrane</keyword>
<keyword evidence="3" id="KW-1185">Reference proteome</keyword>
<accession>A0A5C8KBD3</accession>
<evidence type="ECO:0000256" key="1">
    <source>
        <dbReference type="SAM" id="Phobius"/>
    </source>
</evidence>